<dbReference type="AlphaFoldDB" id="A0A4P9WHA6"/>
<name>A0A4P9WHA6_9FUNG</name>
<proteinExistence type="predicted"/>
<feature type="compositionally biased region" description="Basic and acidic residues" evidence="1">
    <location>
        <begin position="103"/>
        <end position="117"/>
    </location>
</feature>
<dbReference type="Proteomes" id="UP000269721">
    <property type="component" value="Unassembled WGS sequence"/>
</dbReference>
<evidence type="ECO:0000313" key="3">
    <source>
        <dbReference type="Proteomes" id="UP000269721"/>
    </source>
</evidence>
<dbReference type="EMBL" id="KZ995823">
    <property type="protein sequence ID" value="RKO89906.1"/>
    <property type="molecule type" value="Genomic_DNA"/>
</dbReference>
<accession>A0A4P9WHA6</accession>
<evidence type="ECO:0000313" key="2">
    <source>
        <dbReference type="EMBL" id="RKO89906.1"/>
    </source>
</evidence>
<organism evidence="2 3">
    <name type="scientific">Blyttiomyces helicus</name>
    <dbReference type="NCBI Taxonomy" id="388810"/>
    <lineage>
        <taxon>Eukaryota</taxon>
        <taxon>Fungi</taxon>
        <taxon>Fungi incertae sedis</taxon>
        <taxon>Chytridiomycota</taxon>
        <taxon>Chytridiomycota incertae sedis</taxon>
        <taxon>Chytridiomycetes</taxon>
        <taxon>Chytridiomycetes incertae sedis</taxon>
        <taxon>Blyttiomyces</taxon>
    </lineage>
</organism>
<feature type="compositionally biased region" description="Basic and acidic residues" evidence="1">
    <location>
        <begin position="82"/>
        <end position="95"/>
    </location>
</feature>
<keyword evidence="3" id="KW-1185">Reference proteome</keyword>
<feature type="region of interest" description="Disordered" evidence="1">
    <location>
        <begin position="176"/>
        <end position="196"/>
    </location>
</feature>
<feature type="compositionally biased region" description="Basic and acidic residues" evidence="1">
    <location>
        <begin position="185"/>
        <end position="196"/>
    </location>
</feature>
<sequence length="532" mass="58897">MRLSKCRKHRLRHLCPESTRGSCKGPLDHPAPHPDLAWGLWDTKTYIGDFGTREKFLVDQLEDLMRAYAAYNPHNEVGSEGSGDKEDSSSERKDADEDGPNEDSQRGNDNIHKDHDQLCGGDINNTGGDNYQWMDPVCAGANRPHWAMDDGAAEDEAKAAQADPHQQVWSEEASGNLLAQGGKPGDAKDAAKDQDLRKDEEAIRIRKETHIPLLTVMGAEVERIAITKLGERMLTRHNPFCPLKQAWRQHQMVACCCNPNHGERSPPGASRLDAVAFQSRAPLYVAICKVIKVLSVKLPAPLPLVPMISLFDNACFWEHSPELSKSIRDGEEDPNCQRPTVCASPTEKEEVFCHYGQRKASLTALTTTAAEFPFLKCRYDTCYLNQLGLHTWTGILEGVLGLLAKGLGISSHAQGKEVLSSVCCKASFSVGPVRTQIDGFKFPSDRAASVCQSFTVTEAQAEPILDLAMKNAKDFLKDYGDLATATEIELSSNSPDQDWPSLQPYNLLLSDMQQCKNDEIQQNWKGLAERLR</sequence>
<gene>
    <name evidence="2" type="ORF">BDK51DRAFT_26008</name>
</gene>
<protein>
    <submittedName>
        <fullName evidence="2">Uncharacterized protein</fullName>
    </submittedName>
</protein>
<reference evidence="3" key="1">
    <citation type="journal article" date="2018" name="Nat. Microbiol.">
        <title>Leveraging single-cell genomics to expand the fungal tree of life.</title>
        <authorList>
            <person name="Ahrendt S.R."/>
            <person name="Quandt C.A."/>
            <person name="Ciobanu D."/>
            <person name="Clum A."/>
            <person name="Salamov A."/>
            <person name="Andreopoulos B."/>
            <person name="Cheng J.F."/>
            <person name="Woyke T."/>
            <person name="Pelin A."/>
            <person name="Henrissat B."/>
            <person name="Reynolds N.K."/>
            <person name="Benny G.L."/>
            <person name="Smith M.E."/>
            <person name="James T.Y."/>
            <person name="Grigoriev I.V."/>
        </authorList>
    </citation>
    <scope>NUCLEOTIDE SEQUENCE [LARGE SCALE GENOMIC DNA]</scope>
</reference>
<feature type="region of interest" description="Disordered" evidence="1">
    <location>
        <begin position="74"/>
        <end position="123"/>
    </location>
</feature>
<evidence type="ECO:0000256" key="1">
    <source>
        <dbReference type="SAM" id="MobiDB-lite"/>
    </source>
</evidence>